<dbReference type="PANTHER" id="PTHR47027:SF20">
    <property type="entry name" value="REVERSE TRANSCRIPTASE-LIKE PROTEIN WITH RNA-DIRECTED DNA POLYMERASE DOMAIN"/>
    <property type="match status" value="1"/>
</dbReference>
<keyword evidence="2" id="KW-1185">Reference proteome</keyword>
<proteinExistence type="predicted"/>
<evidence type="ECO:0008006" key="3">
    <source>
        <dbReference type="Google" id="ProtNLM"/>
    </source>
</evidence>
<evidence type="ECO:0000313" key="1">
    <source>
        <dbReference type="EMBL" id="KAJ4444967.1"/>
    </source>
</evidence>
<dbReference type="EMBL" id="JAJSOF020000011">
    <property type="protein sequence ID" value="KAJ4444967.1"/>
    <property type="molecule type" value="Genomic_DNA"/>
</dbReference>
<dbReference type="PANTHER" id="PTHR47027">
    <property type="entry name" value="REVERSE TRANSCRIPTASE DOMAIN-CONTAINING PROTEIN"/>
    <property type="match status" value="1"/>
</dbReference>
<name>A0ABQ8TGB8_PERAM</name>
<evidence type="ECO:0000313" key="2">
    <source>
        <dbReference type="Proteomes" id="UP001148838"/>
    </source>
</evidence>
<reference evidence="1 2" key="1">
    <citation type="journal article" date="2022" name="Allergy">
        <title>Genome assembly and annotation of Periplaneta americana reveal a comprehensive cockroach allergen profile.</title>
        <authorList>
            <person name="Wang L."/>
            <person name="Xiong Q."/>
            <person name="Saelim N."/>
            <person name="Wang L."/>
            <person name="Nong W."/>
            <person name="Wan A.T."/>
            <person name="Shi M."/>
            <person name="Liu X."/>
            <person name="Cao Q."/>
            <person name="Hui J.H.L."/>
            <person name="Sookrung N."/>
            <person name="Leung T.F."/>
            <person name="Tungtrongchitr A."/>
            <person name="Tsui S.K.W."/>
        </authorList>
    </citation>
    <scope>NUCLEOTIDE SEQUENCE [LARGE SCALE GENOMIC DNA]</scope>
    <source>
        <strain evidence="1">PWHHKU_190912</strain>
    </source>
</reference>
<sequence>MSSNISAVRAIPGRTLSTTRCRHPDCSELETLGHVLGQCPKGELLINARHHRVRYALATSLKTLNWEIHEEVHCVSSDGSFRRADIIAINGRLKRALVLDPTIRFERHLNQATEVEIEKKSIYEPCLPYLSQKYNVPLKQWSVIGLLFGSRGSITKFTWNYLKELHISFDYLHQIRRQTHLKDAAETADKLKKKWAGHILTKWDPSIGKRNAGRQKTRWADQDQDSAIYVHEQRKTDNNFPDMSTIHCQILGRRRTPSAAGFLDISLTDQSKALWMSTLDRKRMPRFHPTCNIILPAVLYGCETWTLTLREEQRLRVFENKVLRKIFGAKRNEVTGEWRKLHNGELHALYSSPDIIRNIKSIRLRWAGHVARMGESRNAYRVLVGRPEGKRPLGRPRRRWEDNIKMDLREVGYDGRDWVNLAQDRDQWRAYVRAAMNLRLRFYSVCTFARSILLHIHISNASSRLSPLRRKVHVSSPYNATLHTKEITSLFLSSFSTGPRKMLLYDELRNESVVETVCEERIMLSQSEEEKKLAGSLAKKELPTEGCTRRNGEQEKVREWRACTKMEGDIMEAHLLEDSKWTPKCNRSKIWLQNGFDTQDIQTVEVGGPEKNVSHIGQ</sequence>
<gene>
    <name evidence="1" type="ORF">ANN_06766</name>
</gene>
<accession>A0ABQ8TGB8</accession>
<organism evidence="1 2">
    <name type="scientific">Periplaneta americana</name>
    <name type="common">American cockroach</name>
    <name type="synonym">Blatta americana</name>
    <dbReference type="NCBI Taxonomy" id="6978"/>
    <lineage>
        <taxon>Eukaryota</taxon>
        <taxon>Metazoa</taxon>
        <taxon>Ecdysozoa</taxon>
        <taxon>Arthropoda</taxon>
        <taxon>Hexapoda</taxon>
        <taxon>Insecta</taxon>
        <taxon>Pterygota</taxon>
        <taxon>Neoptera</taxon>
        <taxon>Polyneoptera</taxon>
        <taxon>Dictyoptera</taxon>
        <taxon>Blattodea</taxon>
        <taxon>Blattoidea</taxon>
        <taxon>Blattidae</taxon>
        <taxon>Blattinae</taxon>
        <taxon>Periplaneta</taxon>
    </lineage>
</organism>
<comment type="caution">
    <text evidence="1">The sequence shown here is derived from an EMBL/GenBank/DDBJ whole genome shotgun (WGS) entry which is preliminary data.</text>
</comment>
<protein>
    <recommendedName>
        <fullName evidence="3">Reverse transcriptase</fullName>
    </recommendedName>
</protein>
<dbReference type="Proteomes" id="UP001148838">
    <property type="component" value="Unassembled WGS sequence"/>
</dbReference>